<evidence type="ECO:0000259" key="1">
    <source>
        <dbReference type="PROSITE" id="PS50887"/>
    </source>
</evidence>
<dbReference type="InterPro" id="IPR029016">
    <property type="entry name" value="GAF-like_dom_sf"/>
</dbReference>
<keyword evidence="3" id="KW-1185">Reference proteome</keyword>
<dbReference type="InterPro" id="IPR000160">
    <property type="entry name" value="GGDEF_dom"/>
</dbReference>
<dbReference type="InterPro" id="IPR043128">
    <property type="entry name" value="Rev_trsase/Diguanyl_cyclase"/>
</dbReference>
<dbReference type="PROSITE" id="PS50887">
    <property type="entry name" value="GGDEF"/>
    <property type="match status" value="1"/>
</dbReference>
<dbReference type="Proteomes" id="UP000460272">
    <property type="component" value="Unassembled WGS sequence"/>
</dbReference>
<name>A0A6P2C0X5_9ACTN</name>
<organism evidence="2 3">
    <name type="scientific">Trebonia kvetii</name>
    <dbReference type="NCBI Taxonomy" id="2480626"/>
    <lineage>
        <taxon>Bacteria</taxon>
        <taxon>Bacillati</taxon>
        <taxon>Actinomycetota</taxon>
        <taxon>Actinomycetes</taxon>
        <taxon>Streptosporangiales</taxon>
        <taxon>Treboniaceae</taxon>
        <taxon>Trebonia</taxon>
    </lineage>
</organism>
<dbReference type="EMBL" id="RPFW01000002">
    <property type="protein sequence ID" value="TVZ05014.1"/>
    <property type="molecule type" value="Genomic_DNA"/>
</dbReference>
<sequence length="403" mass="44091">MEADAELRIPRSALGSIQRALASVHAAVGLPATLQAIAEGVTSSTPYTWVTLTTAREPDAVDLHVEVVVGPPDAVAMLLGTTCPRAALVEHLAGGEAWGALRFWSHFGETDGVIMFVPDYAPLDVPDAWRPEYELMAPLYGPGGELIGTMGLDRPRDGRIPPPWVNEFLELFAEQAVIAILNARRHEQALREMRTLEQERAALHAAYAEQHARETDLRHQARRDSLTGLANRVLLEERLEELLAAQIPLAVVFCDLDDFKRINDTHGHAVGDEVLRVMGVRLARRLAAVDVVARIGGDEFVVVAPGVQQADAPGLLRRIEKAFARDPVRIADLRLHLSCSLGLVCEPGGADDRAGSAAERAEELLRTADREMYAHKRSRAGVHRLLQLAESRPRLSRPVTDQG</sequence>
<dbReference type="InterPro" id="IPR029787">
    <property type="entry name" value="Nucleotide_cyclase"/>
</dbReference>
<protein>
    <submittedName>
        <fullName evidence="2">Diguanylate cyclase</fullName>
    </submittedName>
</protein>
<dbReference type="RefSeq" id="WP_145852721.1">
    <property type="nucleotide sequence ID" value="NZ_RPFW01000002.1"/>
</dbReference>
<reference evidence="2 3" key="1">
    <citation type="submission" date="2018-11" db="EMBL/GenBank/DDBJ databases">
        <title>Trebonia kvetii gen.nov., sp.nov., a novel acidophilic actinobacterium, and proposal of the new actinobacterial family Treboniaceae fam. nov.</title>
        <authorList>
            <person name="Rapoport D."/>
            <person name="Sagova-Mareckova M."/>
            <person name="Sedlacek I."/>
            <person name="Provaznik J."/>
            <person name="Kralova S."/>
            <person name="Pavlinic D."/>
            <person name="Benes V."/>
            <person name="Kopecky J."/>
        </authorList>
    </citation>
    <scope>NUCLEOTIDE SEQUENCE [LARGE SCALE GENOMIC DNA]</scope>
    <source>
        <strain evidence="2 3">15Tr583</strain>
    </source>
</reference>
<feature type="domain" description="GGDEF" evidence="1">
    <location>
        <begin position="247"/>
        <end position="390"/>
    </location>
</feature>
<dbReference type="PANTHER" id="PTHR45138:SF9">
    <property type="entry name" value="DIGUANYLATE CYCLASE DGCM-RELATED"/>
    <property type="match status" value="1"/>
</dbReference>
<dbReference type="Gene3D" id="3.30.70.270">
    <property type="match status" value="1"/>
</dbReference>
<dbReference type="NCBIfam" id="TIGR00254">
    <property type="entry name" value="GGDEF"/>
    <property type="match status" value="1"/>
</dbReference>
<accession>A0A6P2C0X5</accession>
<gene>
    <name evidence="2" type="ORF">EAS64_10345</name>
</gene>
<dbReference type="CDD" id="cd01949">
    <property type="entry name" value="GGDEF"/>
    <property type="match status" value="1"/>
</dbReference>
<dbReference type="GO" id="GO:0052621">
    <property type="term" value="F:diguanylate cyclase activity"/>
    <property type="evidence" value="ECO:0007669"/>
    <property type="project" value="TreeGrafter"/>
</dbReference>
<dbReference type="PANTHER" id="PTHR45138">
    <property type="entry name" value="REGULATORY COMPONENTS OF SENSORY TRANSDUCTION SYSTEM"/>
    <property type="match status" value="1"/>
</dbReference>
<dbReference type="Gene3D" id="3.30.450.40">
    <property type="match status" value="1"/>
</dbReference>
<comment type="caution">
    <text evidence="2">The sequence shown here is derived from an EMBL/GenBank/DDBJ whole genome shotgun (WGS) entry which is preliminary data.</text>
</comment>
<dbReference type="SUPFAM" id="SSF55073">
    <property type="entry name" value="Nucleotide cyclase"/>
    <property type="match status" value="1"/>
</dbReference>
<dbReference type="InterPro" id="IPR050469">
    <property type="entry name" value="Diguanylate_Cyclase"/>
</dbReference>
<evidence type="ECO:0000313" key="2">
    <source>
        <dbReference type="EMBL" id="TVZ05014.1"/>
    </source>
</evidence>
<dbReference type="SMART" id="SM00267">
    <property type="entry name" value="GGDEF"/>
    <property type="match status" value="1"/>
</dbReference>
<dbReference type="SUPFAM" id="SSF55781">
    <property type="entry name" value="GAF domain-like"/>
    <property type="match status" value="1"/>
</dbReference>
<proteinExistence type="predicted"/>
<evidence type="ECO:0000313" key="3">
    <source>
        <dbReference type="Proteomes" id="UP000460272"/>
    </source>
</evidence>
<dbReference type="OrthoDB" id="23692at2"/>
<dbReference type="Pfam" id="PF00990">
    <property type="entry name" value="GGDEF"/>
    <property type="match status" value="1"/>
</dbReference>
<dbReference type="AlphaFoldDB" id="A0A6P2C0X5"/>